<accession>A0A9P5CLY9</accession>
<organism evidence="2 3">
    <name type="scientific">Cryphonectria parasitica (strain ATCC 38755 / EP155)</name>
    <dbReference type="NCBI Taxonomy" id="660469"/>
    <lineage>
        <taxon>Eukaryota</taxon>
        <taxon>Fungi</taxon>
        <taxon>Dikarya</taxon>
        <taxon>Ascomycota</taxon>
        <taxon>Pezizomycotina</taxon>
        <taxon>Sordariomycetes</taxon>
        <taxon>Sordariomycetidae</taxon>
        <taxon>Diaporthales</taxon>
        <taxon>Cryphonectriaceae</taxon>
        <taxon>Cryphonectria-Endothia species complex</taxon>
        <taxon>Cryphonectria</taxon>
    </lineage>
</organism>
<feature type="compositionally biased region" description="Low complexity" evidence="1">
    <location>
        <begin position="79"/>
        <end position="91"/>
    </location>
</feature>
<evidence type="ECO:0000256" key="1">
    <source>
        <dbReference type="SAM" id="MobiDB-lite"/>
    </source>
</evidence>
<dbReference type="AlphaFoldDB" id="A0A9P5CLY9"/>
<name>A0A9P5CLY9_CRYP1</name>
<gene>
    <name evidence="2" type="ORF">M406DRAFT_108652</name>
</gene>
<evidence type="ECO:0000313" key="2">
    <source>
        <dbReference type="EMBL" id="KAF3763578.1"/>
    </source>
</evidence>
<keyword evidence="3" id="KW-1185">Reference proteome</keyword>
<dbReference type="RefSeq" id="XP_040774539.1">
    <property type="nucleotide sequence ID" value="XM_040915312.1"/>
</dbReference>
<proteinExistence type="predicted"/>
<feature type="region of interest" description="Disordered" evidence="1">
    <location>
        <begin position="1"/>
        <end position="53"/>
    </location>
</feature>
<feature type="compositionally biased region" description="Polar residues" evidence="1">
    <location>
        <begin position="1"/>
        <end position="10"/>
    </location>
</feature>
<evidence type="ECO:0000313" key="3">
    <source>
        <dbReference type="Proteomes" id="UP000803844"/>
    </source>
</evidence>
<feature type="compositionally biased region" description="Basic and acidic residues" evidence="1">
    <location>
        <begin position="291"/>
        <end position="302"/>
    </location>
</feature>
<feature type="region of interest" description="Disordered" evidence="1">
    <location>
        <begin position="67"/>
        <end position="239"/>
    </location>
</feature>
<dbReference type="OrthoDB" id="5391950at2759"/>
<feature type="compositionally biased region" description="Basic and acidic residues" evidence="1">
    <location>
        <begin position="214"/>
        <end position="227"/>
    </location>
</feature>
<protein>
    <submittedName>
        <fullName evidence="2">Uncharacterized protein</fullName>
    </submittedName>
</protein>
<dbReference type="EMBL" id="MU032349">
    <property type="protein sequence ID" value="KAF3763578.1"/>
    <property type="molecule type" value="Genomic_DNA"/>
</dbReference>
<sequence>MTDSSPSPFSTPKRKRPHVTSENGPPPVNTQFRFDASVAGSMPFSDESSPRSKVAHKFGGLVLADRSVHSGSRSGGGVAAAAAQAPVLRARTGVAGSDGNNGTTDRMQIDEDESKMRKRTRISPVPDANTGSEPPTPQVEDEAHATPNAQESQPDGATELTAIQPRVAPAVEDAPSQPDTVPRVAIDRTLLISSPKPSPGKLSRPAPAVDLPDEMPKTKADRKRDDSPSVAGNNTNIDPVRAALTWHENEITVYDPEDEDDDGVGINGIGFKPTPAIAYARTMKRRQQLAEYRKREEKEARARRSHRRRGSPEKPVTPTLKHKNRSDRKVRFTEAESTAMIETI</sequence>
<comment type="caution">
    <text evidence="2">The sequence shown here is derived from an EMBL/GenBank/DDBJ whole genome shotgun (WGS) entry which is preliminary data.</text>
</comment>
<reference evidence="2" key="1">
    <citation type="journal article" date="2020" name="Phytopathology">
        <title>Genome sequence of the chestnut blight fungus Cryphonectria parasitica EP155: A fundamental resource for an archetypical invasive plant pathogen.</title>
        <authorList>
            <person name="Crouch J.A."/>
            <person name="Dawe A."/>
            <person name="Aerts A."/>
            <person name="Barry K."/>
            <person name="Churchill A.C.L."/>
            <person name="Grimwood J."/>
            <person name="Hillman B."/>
            <person name="Milgroom M.G."/>
            <person name="Pangilinan J."/>
            <person name="Smith M."/>
            <person name="Salamov A."/>
            <person name="Schmutz J."/>
            <person name="Yadav J."/>
            <person name="Grigoriev I.V."/>
            <person name="Nuss D."/>
        </authorList>
    </citation>
    <scope>NUCLEOTIDE SEQUENCE</scope>
    <source>
        <strain evidence="2">EP155</strain>
    </source>
</reference>
<dbReference type="GeneID" id="63832441"/>
<feature type="region of interest" description="Disordered" evidence="1">
    <location>
        <begin position="288"/>
        <end position="344"/>
    </location>
</feature>
<dbReference type="Proteomes" id="UP000803844">
    <property type="component" value="Unassembled WGS sequence"/>
</dbReference>